<keyword evidence="3" id="KW-1185">Reference proteome</keyword>
<accession>A0A2I7N6L7</accession>
<gene>
    <name evidence="2" type="ORF">CUN60_07195</name>
</gene>
<name>A0A2I7N6L7_9NEIS</name>
<dbReference type="KEGG" id="nba:CUN60_07195"/>
<dbReference type="Pfam" id="PF13728">
    <property type="entry name" value="TraF"/>
    <property type="match status" value="1"/>
</dbReference>
<reference evidence="3" key="1">
    <citation type="submission" date="2017-11" db="EMBL/GenBank/DDBJ databases">
        <authorList>
            <person name="Chan K.G."/>
            <person name="Lee L.S."/>
        </authorList>
    </citation>
    <scope>NUCLEOTIDE SEQUENCE [LARGE SCALE GENOMIC DNA]</scope>
    <source>
        <strain evidence="3">DSM 100970</strain>
    </source>
</reference>
<keyword evidence="1" id="KW-0732">Signal</keyword>
<evidence type="ECO:0000313" key="3">
    <source>
        <dbReference type="Proteomes" id="UP000236655"/>
    </source>
</evidence>
<feature type="signal peptide" evidence="1">
    <location>
        <begin position="1"/>
        <end position="24"/>
    </location>
</feature>
<evidence type="ECO:0008006" key="4">
    <source>
        <dbReference type="Google" id="ProtNLM"/>
    </source>
</evidence>
<dbReference type="RefSeq" id="WP_102951390.1">
    <property type="nucleotide sequence ID" value="NZ_CP024847.1"/>
</dbReference>
<organism evidence="2 3">
    <name type="scientific">Aquella oligotrophica</name>
    <dbReference type="NCBI Taxonomy" id="2067065"/>
    <lineage>
        <taxon>Bacteria</taxon>
        <taxon>Pseudomonadati</taxon>
        <taxon>Pseudomonadota</taxon>
        <taxon>Betaproteobacteria</taxon>
        <taxon>Neisseriales</taxon>
        <taxon>Neisseriaceae</taxon>
        <taxon>Aquella</taxon>
    </lineage>
</organism>
<evidence type="ECO:0000256" key="1">
    <source>
        <dbReference type="SAM" id="SignalP"/>
    </source>
</evidence>
<feature type="chain" id="PRO_5014382208" description="Conjugal transfer protein TraF" evidence="1">
    <location>
        <begin position="25"/>
        <end position="262"/>
    </location>
</feature>
<proteinExistence type="predicted"/>
<dbReference type="OrthoDB" id="5559625at2"/>
<dbReference type="AlphaFoldDB" id="A0A2I7N6L7"/>
<evidence type="ECO:0000313" key="2">
    <source>
        <dbReference type="EMBL" id="AUR52094.1"/>
    </source>
</evidence>
<protein>
    <recommendedName>
        <fullName evidence="4">Conjugal transfer protein TraF</fullName>
    </recommendedName>
</protein>
<sequence>MRKRQSNRWCSYAIILSLATAANAGIFNDASRGWFFYESKPVIESIPVESKPVPQITPGEKATQELELLQKQLKEASALALLYPTPENVWNYQQLKTKIYDMSGILTDQQVRNDWSRPDSYSANNPTGGEGLEISRKEQNACSAELIRQSGFTYGLYLFTSANCKYCDAQINVLKKVSSTYGVSAMVVGFDAYRSANLGDLPFGEDKGIMSRKFNIVNEGKPVTVMFNIKTGQSQVLGYGYIPLDQVNNRICRLYTKQLGEF</sequence>
<dbReference type="InterPro" id="IPR039555">
    <property type="entry name" value="TraF/TrbB"/>
</dbReference>
<dbReference type="Proteomes" id="UP000236655">
    <property type="component" value="Chromosome"/>
</dbReference>
<dbReference type="EMBL" id="CP024847">
    <property type="protein sequence ID" value="AUR52094.1"/>
    <property type="molecule type" value="Genomic_DNA"/>
</dbReference>